<evidence type="ECO:0000256" key="3">
    <source>
        <dbReference type="ARBA" id="ARBA00023251"/>
    </source>
</evidence>
<keyword evidence="3" id="KW-0046">Antibiotic resistance</keyword>
<dbReference type="InterPro" id="IPR037523">
    <property type="entry name" value="VOC_core"/>
</dbReference>
<evidence type="ECO:0000313" key="6">
    <source>
        <dbReference type="Proteomes" id="UP000190774"/>
    </source>
</evidence>
<dbReference type="Pfam" id="PF00903">
    <property type="entry name" value="Glyoxalase"/>
    <property type="match status" value="1"/>
</dbReference>
<dbReference type="InterPro" id="IPR029068">
    <property type="entry name" value="Glyas_Bleomycin-R_OHBP_Dase"/>
</dbReference>
<dbReference type="STRING" id="48467.SAMN02745166_03035"/>
<proteinExistence type="inferred from homology"/>
<dbReference type="EMBL" id="FUYE01000009">
    <property type="protein sequence ID" value="SKA99805.1"/>
    <property type="molecule type" value="Genomic_DNA"/>
</dbReference>
<dbReference type="PROSITE" id="PS51819">
    <property type="entry name" value="VOC"/>
    <property type="match status" value="1"/>
</dbReference>
<evidence type="ECO:0000256" key="2">
    <source>
        <dbReference type="ARBA" id="ARBA00021572"/>
    </source>
</evidence>
<dbReference type="Gene3D" id="3.10.180.10">
    <property type="entry name" value="2,3-Dihydroxybiphenyl 1,2-Dioxygenase, domain 1"/>
    <property type="match status" value="1"/>
</dbReference>
<organism evidence="5 6">
    <name type="scientific">Prosthecobacter debontii</name>
    <dbReference type="NCBI Taxonomy" id="48467"/>
    <lineage>
        <taxon>Bacteria</taxon>
        <taxon>Pseudomonadati</taxon>
        <taxon>Verrucomicrobiota</taxon>
        <taxon>Verrucomicrobiia</taxon>
        <taxon>Verrucomicrobiales</taxon>
        <taxon>Verrucomicrobiaceae</taxon>
        <taxon>Prosthecobacter</taxon>
    </lineage>
</organism>
<feature type="domain" description="VOC" evidence="4">
    <location>
        <begin position="5"/>
        <end position="121"/>
    </location>
</feature>
<comment type="similarity">
    <text evidence="1">Belongs to the bleomycin resistance protein family.</text>
</comment>
<dbReference type="RefSeq" id="WP_078814226.1">
    <property type="nucleotide sequence ID" value="NZ_FUYE01000009.1"/>
</dbReference>
<evidence type="ECO:0000259" key="4">
    <source>
        <dbReference type="PROSITE" id="PS51819"/>
    </source>
</evidence>
<dbReference type="OrthoDB" id="9791602at2"/>
<evidence type="ECO:0000313" key="5">
    <source>
        <dbReference type="EMBL" id="SKA99805.1"/>
    </source>
</evidence>
<name>A0A1T4YF02_9BACT</name>
<reference evidence="6" key="1">
    <citation type="submission" date="2017-02" db="EMBL/GenBank/DDBJ databases">
        <authorList>
            <person name="Varghese N."/>
            <person name="Submissions S."/>
        </authorList>
    </citation>
    <scope>NUCLEOTIDE SEQUENCE [LARGE SCALE GENOMIC DNA]</scope>
    <source>
        <strain evidence="6">ATCC 700200</strain>
    </source>
</reference>
<dbReference type="SUPFAM" id="SSF54593">
    <property type="entry name" value="Glyoxalase/Bleomycin resistance protein/Dihydroxybiphenyl dioxygenase"/>
    <property type="match status" value="1"/>
</dbReference>
<dbReference type="InterPro" id="IPR000335">
    <property type="entry name" value="Bleomycin-R"/>
</dbReference>
<dbReference type="GO" id="GO:0046677">
    <property type="term" value="P:response to antibiotic"/>
    <property type="evidence" value="ECO:0007669"/>
    <property type="project" value="UniProtKB-KW"/>
</dbReference>
<sequence>MSASRIKHISPILAAASVEETVSFYGEVLGFQVVLQSADYGIVEKDGCTIHFTKAHDESVMEAVRGHAEIYIEVEDIQEIWQRVQPFRDRYKITELAERPYGMTEFHVIDPNDCLIFVGQETR</sequence>
<dbReference type="CDD" id="cd08349">
    <property type="entry name" value="BLMA_like"/>
    <property type="match status" value="1"/>
</dbReference>
<protein>
    <recommendedName>
        <fullName evidence="2">Bleomycin resistance protein</fullName>
    </recommendedName>
</protein>
<dbReference type="Proteomes" id="UP000190774">
    <property type="component" value="Unassembled WGS sequence"/>
</dbReference>
<keyword evidence="6" id="KW-1185">Reference proteome</keyword>
<gene>
    <name evidence="5" type="ORF">SAMN02745166_03035</name>
</gene>
<dbReference type="AlphaFoldDB" id="A0A1T4YF02"/>
<dbReference type="InterPro" id="IPR004360">
    <property type="entry name" value="Glyas_Fos-R_dOase_dom"/>
</dbReference>
<accession>A0A1T4YF02</accession>
<evidence type="ECO:0000256" key="1">
    <source>
        <dbReference type="ARBA" id="ARBA00011051"/>
    </source>
</evidence>